<dbReference type="EMBL" id="JAPFRF010000008">
    <property type="protein sequence ID" value="KAJ7324559.1"/>
    <property type="molecule type" value="Genomic_DNA"/>
</dbReference>
<evidence type="ECO:0000259" key="6">
    <source>
        <dbReference type="PROSITE" id="PS51132"/>
    </source>
</evidence>
<comment type="subcellular location">
    <subcellularLocation>
        <location evidence="1">Secreted</location>
    </subcellularLocation>
</comment>
<sequence length="491" mass="56560">MCVSEAGKMKLISVFKLLLLLQSTIASVTVVNEITTQKPTFGHLETRNHPEPFANVTGSLDDRGVCQCSVYLPDNTFPVQRMERLENLAQELSVKFDSELSKVSQYTKEIEVYEKRILNLTQKIEYLEKTSVSYTELDFQIIKVEISEMERLVTELKTTLTGSNVIVEQLYVEIKNLSVMVNQLESLDKNNILAVRREMVALQKKLKECEENRKQNVTDHFLPGNCGHGKILNISQPYVIQLNWRGFDYKYGAWGRYANPLTPEKELYWVAPLNTDGRYLEYYRLYDSYDDLLLYKHRGQYRIAYGVGSGTTVYNNYMYFNEHSSGNMGKLDLTTNTVVMKKPLPNAAYNNRFSYAGVTWQDMDFAVDESGLWVIYSTEASTGNIVISKLNETSLDVLDTWETKQYKPSVSNAFIVCGVLYATRPVNTRKEEIFYTYDTNTGKEDRISVIIDKVLETVQSLDYSPIDRKLYMYNNGYLIRYDLTFQALSAE</sequence>
<accession>A0A9Q0XR48</accession>
<keyword evidence="4" id="KW-0175">Coiled coil</keyword>
<feature type="signal peptide" evidence="5">
    <location>
        <begin position="1"/>
        <end position="26"/>
    </location>
</feature>
<dbReference type="InterPro" id="IPR003112">
    <property type="entry name" value="Olfac-like_dom"/>
</dbReference>
<feature type="coiled-coil region" evidence="4">
    <location>
        <begin position="82"/>
        <end position="130"/>
    </location>
</feature>
<protein>
    <recommendedName>
        <fullName evidence="6">Olfactomedin-like domain-containing protein</fullName>
    </recommendedName>
</protein>
<reference evidence="7" key="1">
    <citation type="journal article" date="2023" name="DNA Res.">
        <title>Chromosome-level genome assembly of Phrynocephalus forsythii using third-generation DNA sequencing and Hi-C analysis.</title>
        <authorList>
            <person name="Qi Y."/>
            <person name="Zhao W."/>
            <person name="Zhao Y."/>
            <person name="Niu C."/>
            <person name="Cao S."/>
            <person name="Zhang Y."/>
        </authorList>
    </citation>
    <scope>NUCLEOTIDE SEQUENCE</scope>
    <source>
        <tissue evidence="7">Muscle</tissue>
    </source>
</reference>
<keyword evidence="2" id="KW-0964">Secreted</keyword>
<feature type="domain" description="Olfactomedin-like" evidence="6">
    <location>
        <begin position="225"/>
        <end position="487"/>
    </location>
</feature>
<dbReference type="GO" id="GO:0005615">
    <property type="term" value="C:extracellular space"/>
    <property type="evidence" value="ECO:0007669"/>
    <property type="project" value="TreeGrafter"/>
</dbReference>
<evidence type="ECO:0000313" key="7">
    <source>
        <dbReference type="EMBL" id="KAJ7324559.1"/>
    </source>
</evidence>
<evidence type="ECO:0000256" key="1">
    <source>
        <dbReference type="ARBA" id="ARBA00004613"/>
    </source>
</evidence>
<dbReference type="SMART" id="SM00284">
    <property type="entry name" value="OLF"/>
    <property type="match status" value="1"/>
</dbReference>
<dbReference type="PANTHER" id="PTHR23192">
    <property type="entry name" value="OLFACTOMEDIN-RELATED"/>
    <property type="match status" value="1"/>
</dbReference>
<evidence type="ECO:0000256" key="2">
    <source>
        <dbReference type="ARBA" id="ARBA00022525"/>
    </source>
</evidence>
<evidence type="ECO:0000256" key="5">
    <source>
        <dbReference type="SAM" id="SignalP"/>
    </source>
</evidence>
<evidence type="ECO:0000256" key="3">
    <source>
        <dbReference type="PROSITE-ProRule" id="PRU00446"/>
    </source>
</evidence>
<organism evidence="7 8">
    <name type="scientific">Phrynocephalus forsythii</name>
    <dbReference type="NCBI Taxonomy" id="171643"/>
    <lineage>
        <taxon>Eukaryota</taxon>
        <taxon>Metazoa</taxon>
        <taxon>Chordata</taxon>
        <taxon>Craniata</taxon>
        <taxon>Vertebrata</taxon>
        <taxon>Euteleostomi</taxon>
        <taxon>Lepidosauria</taxon>
        <taxon>Squamata</taxon>
        <taxon>Bifurcata</taxon>
        <taxon>Unidentata</taxon>
        <taxon>Episquamata</taxon>
        <taxon>Toxicofera</taxon>
        <taxon>Iguania</taxon>
        <taxon>Acrodonta</taxon>
        <taxon>Agamidae</taxon>
        <taxon>Agaminae</taxon>
        <taxon>Phrynocephalus</taxon>
    </lineage>
</organism>
<evidence type="ECO:0000256" key="4">
    <source>
        <dbReference type="SAM" id="Coils"/>
    </source>
</evidence>
<evidence type="ECO:0000313" key="8">
    <source>
        <dbReference type="Proteomes" id="UP001142489"/>
    </source>
</evidence>
<dbReference type="Pfam" id="PF02191">
    <property type="entry name" value="OLF"/>
    <property type="match status" value="1"/>
</dbReference>
<proteinExistence type="predicted"/>
<name>A0A9Q0XR48_9SAUR</name>
<feature type="chain" id="PRO_5040200003" description="Olfactomedin-like domain-containing protein" evidence="5">
    <location>
        <begin position="27"/>
        <end position="491"/>
    </location>
</feature>
<dbReference type="PANTHER" id="PTHR23192:SF7">
    <property type="entry name" value="OLFACTOMEDIN-4"/>
    <property type="match status" value="1"/>
</dbReference>
<dbReference type="PROSITE" id="PS51132">
    <property type="entry name" value="OLF"/>
    <property type="match status" value="1"/>
</dbReference>
<comment type="caution">
    <text evidence="7">The sequence shown here is derived from an EMBL/GenBank/DDBJ whole genome shotgun (WGS) entry which is preliminary data.</text>
</comment>
<keyword evidence="5" id="KW-0732">Signal</keyword>
<feature type="coiled-coil region" evidence="4">
    <location>
        <begin position="167"/>
        <end position="212"/>
    </location>
</feature>
<dbReference type="Proteomes" id="UP001142489">
    <property type="component" value="Unassembled WGS sequence"/>
</dbReference>
<keyword evidence="8" id="KW-1185">Reference proteome</keyword>
<dbReference type="AlphaFoldDB" id="A0A9Q0XR48"/>
<dbReference type="GO" id="GO:0007165">
    <property type="term" value="P:signal transduction"/>
    <property type="evidence" value="ECO:0007669"/>
    <property type="project" value="TreeGrafter"/>
</dbReference>
<gene>
    <name evidence="7" type="ORF">JRQ81_017579</name>
</gene>
<comment type="caution">
    <text evidence="3">Lacks conserved residue(s) required for the propagation of feature annotation.</text>
</comment>
<dbReference type="InterPro" id="IPR050605">
    <property type="entry name" value="Olfactomedin-like_domain"/>
</dbReference>
<dbReference type="OrthoDB" id="8626508at2759"/>